<gene>
    <name evidence="8" type="ORF">VAE063_1010080</name>
</gene>
<dbReference type="EMBL" id="CALYLK010000002">
    <property type="protein sequence ID" value="CAH8196145.1"/>
    <property type="molecule type" value="Genomic_DNA"/>
</dbReference>
<protein>
    <submittedName>
        <fullName evidence="8">Low-specificity L-threonine aldolase (Modular protein)</fullName>
        <ecNumber evidence="8">4.1.2.-</ecNumber>
        <ecNumber evidence="8">4.1.2.26</ecNumber>
        <ecNumber evidence="8">4.1.2.48</ecNumber>
    </submittedName>
</protein>
<dbReference type="InterPro" id="IPR015422">
    <property type="entry name" value="PyrdxlP-dep_Trfase_small"/>
</dbReference>
<sequence>MSKTIHTWKNISLVEESVCLPTGKTVQHTTIVHPGVAVILPITEQGEVILINQYRPSLNKWLLELPAGTIEQGEQPHECAHRELEEETGYSANQLINLGQATPLAGFCDEIQYLFVAKQLTNTARLGCDDDEVIEVVFLSIEELEQRIINDQITDSKTITCLSKALRLFIGDIMDFRSDTVTQPTQAMREAMAKADVGDDVYGDDPTVNALKQWAAERHGFEAALFTTSGTQANLLGLMSHCERGDEYLCGQQAHNYKYEAGGAAVLGSIQPQPIENNPDGTLDFNKLKAAIKPDDIHFARTRLLSLENTINGKVLPLSYLAQAREFVNTHNLAMHLDGARVYNAAVALEVDVKEIAQYFDSMTVCLSKGLAAPIGSLLLGSKQYIAKARRLRKMLGGGMRQAGILAAAGKLALTEQVAQLKTDHDNAQHLACGLAKLTGFSVNPDFVQTNIVFAKLDQSIDIDAIARKLAQDGITISPSNPIRFVTHKDVSRCDIDLLLEKLAAYL</sequence>
<dbReference type="GO" id="GO:0050179">
    <property type="term" value="F:phenylserine aldolase activity"/>
    <property type="evidence" value="ECO:0007669"/>
    <property type="project" value="UniProtKB-EC"/>
</dbReference>
<evidence type="ECO:0000259" key="7">
    <source>
        <dbReference type="PROSITE" id="PS51462"/>
    </source>
</evidence>
<dbReference type="PROSITE" id="PS00893">
    <property type="entry name" value="NUDIX_BOX"/>
    <property type="match status" value="1"/>
</dbReference>
<dbReference type="InterPro" id="IPR023603">
    <property type="entry name" value="Low_specificity_L-TA-like"/>
</dbReference>
<evidence type="ECO:0000256" key="3">
    <source>
        <dbReference type="ARBA" id="ARBA00006966"/>
    </source>
</evidence>
<dbReference type="PROSITE" id="PS51462">
    <property type="entry name" value="NUDIX"/>
    <property type="match status" value="1"/>
</dbReference>
<comment type="similarity">
    <text evidence="3">Belongs to the threonine aldolase family.</text>
</comment>
<keyword evidence="9" id="KW-1185">Reference proteome</keyword>
<dbReference type="CDD" id="cd06502">
    <property type="entry name" value="TA_like"/>
    <property type="match status" value="1"/>
</dbReference>
<evidence type="ECO:0000313" key="8">
    <source>
        <dbReference type="EMBL" id="CAH8196145.1"/>
    </source>
</evidence>
<dbReference type="Gene3D" id="3.40.640.10">
    <property type="entry name" value="Type I PLP-dependent aspartate aminotransferase-like (Major domain)"/>
    <property type="match status" value="1"/>
</dbReference>
<dbReference type="InterPro" id="IPR001597">
    <property type="entry name" value="ArAA_b-elim_lyase/Thr_aldolase"/>
</dbReference>
<dbReference type="PANTHER" id="PTHR48097">
    <property type="entry name" value="L-THREONINE ALDOLASE-RELATED"/>
    <property type="match status" value="1"/>
</dbReference>
<comment type="caution">
    <text evidence="8">The sequence shown here is derived from an EMBL/GenBank/DDBJ whole genome shotgun (WGS) entry which is preliminary data.</text>
</comment>
<dbReference type="InterPro" id="IPR020084">
    <property type="entry name" value="NUDIX_hydrolase_CS"/>
</dbReference>
<dbReference type="Gene3D" id="3.90.79.10">
    <property type="entry name" value="Nucleoside Triphosphate Pyrophosphohydrolase"/>
    <property type="match status" value="1"/>
</dbReference>
<dbReference type="NCBIfam" id="NF041359">
    <property type="entry name" value="GntG_guanitoxin"/>
    <property type="match status" value="1"/>
</dbReference>
<evidence type="ECO:0000256" key="6">
    <source>
        <dbReference type="ARBA" id="ARBA00022898"/>
    </source>
</evidence>
<dbReference type="Proteomes" id="UP001152658">
    <property type="component" value="Unassembled WGS sequence"/>
</dbReference>
<dbReference type="InterPro" id="IPR015424">
    <property type="entry name" value="PyrdxlP-dep_Trfase"/>
</dbReference>
<dbReference type="NCBIfam" id="NF007825">
    <property type="entry name" value="PRK10534.1"/>
    <property type="match status" value="1"/>
</dbReference>
<comment type="cofactor">
    <cofactor evidence="1">
        <name>pyridoxal 5'-phosphate</name>
        <dbReference type="ChEBI" id="CHEBI:597326"/>
    </cofactor>
</comment>
<dbReference type="SUPFAM" id="SSF55811">
    <property type="entry name" value="Nudix"/>
    <property type="match status" value="1"/>
</dbReference>
<keyword evidence="6" id="KW-0663">Pyridoxal phosphate</keyword>
<dbReference type="EC" id="4.1.2.26" evidence="8"/>
<evidence type="ECO:0000256" key="2">
    <source>
        <dbReference type="ARBA" id="ARBA00001946"/>
    </source>
</evidence>
<keyword evidence="8" id="KW-0456">Lyase</keyword>
<dbReference type="PANTHER" id="PTHR48097:SF9">
    <property type="entry name" value="L-THREONINE ALDOLASE"/>
    <property type="match status" value="1"/>
</dbReference>
<dbReference type="InterPro" id="IPR000086">
    <property type="entry name" value="NUDIX_hydrolase_dom"/>
</dbReference>
<reference evidence="8" key="1">
    <citation type="submission" date="2022-06" db="EMBL/GenBank/DDBJ databases">
        <authorList>
            <person name="Goudenege D."/>
            <person name="Le Roux F."/>
        </authorList>
    </citation>
    <scope>NUCLEOTIDE SEQUENCE</scope>
    <source>
        <strain evidence="8">12-063</strain>
    </source>
</reference>
<evidence type="ECO:0000256" key="1">
    <source>
        <dbReference type="ARBA" id="ARBA00001933"/>
    </source>
</evidence>
<dbReference type="CDD" id="cd03424">
    <property type="entry name" value="NUDIX_ADPRase_Nudt5_UGPPase_Nudt14"/>
    <property type="match status" value="1"/>
</dbReference>
<dbReference type="Pfam" id="PF00293">
    <property type="entry name" value="NUDIX"/>
    <property type="match status" value="1"/>
</dbReference>
<comment type="subunit">
    <text evidence="4">Homotetramer.</text>
</comment>
<name>A0ABN8TK05_9VIBR</name>
<comment type="cofactor">
    <cofactor evidence="2">
        <name>Mg(2+)</name>
        <dbReference type="ChEBI" id="CHEBI:18420"/>
    </cofactor>
</comment>
<dbReference type="SUPFAM" id="SSF53383">
    <property type="entry name" value="PLP-dependent transferases"/>
    <property type="match status" value="1"/>
</dbReference>
<dbReference type="Gene3D" id="3.90.1150.10">
    <property type="entry name" value="Aspartate Aminotransferase, domain 1"/>
    <property type="match status" value="1"/>
</dbReference>
<proteinExistence type="inferred from homology"/>
<accession>A0ABN8TK05</accession>
<dbReference type="EC" id="4.1.2.48" evidence="8"/>
<evidence type="ECO:0000256" key="5">
    <source>
        <dbReference type="ARBA" id="ARBA00022801"/>
    </source>
</evidence>
<dbReference type="EC" id="4.1.2.-" evidence="8"/>
<dbReference type="InterPro" id="IPR015421">
    <property type="entry name" value="PyrdxlP-dep_Trfase_major"/>
</dbReference>
<keyword evidence="5" id="KW-0378">Hydrolase</keyword>
<dbReference type="InterPro" id="IPR015797">
    <property type="entry name" value="NUDIX_hydrolase-like_dom_sf"/>
</dbReference>
<organism evidence="8 9">
    <name type="scientific">Vibrio aestuarianus</name>
    <dbReference type="NCBI Taxonomy" id="28171"/>
    <lineage>
        <taxon>Bacteria</taxon>
        <taxon>Pseudomonadati</taxon>
        <taxon>Pseudomonadota</taxon>
        <taxon>Gammaproteobacteria</taxon>
        <taxon>Vibrionales</taxon>
        <taxon>Vibrionaceae</taxon>
        <taxon>Vibrio</taxon>
    </lineage>
</organism>
<feature type="domain" description="Nudix hydrolase" evidence="7">
    <location>
        <begin position="31"/>
        <end position="167"/>
    </location>
</feature>
<dbReference type="Pfam" id="PF01212">
    <property type="entry name" value="Beta_elim_lyase"/>
    <property type="match status" value="1"/>
</dbReference>
<evidence type="ECO:0000313" key="9">
    <source>
        <dbReference type="Proteomes" id="UP001152658"/>
    </source>
</evidence>
<evidence type="ECO:0000256" key="4">
    <source>
        <dbReference type="ARBA" id="ARBA00011881"/>
    </source>
</evidence>